<feature type="signal peptide" evidence="1">
    <location>
        <begin position="1"/>
        <end position="18"/>
    </location>
</feature>
<accession>A0A1M7MU82</accession>
<feature type="domain" description="DUF5977" evidence="2">
    <location>
        <begin position="1385"/>
        <end position="1447"/>
    </location>
</feature>
<reference evidence="4" key="1">
    <citation type="submission" date="2016-11" db="EMBL/GenBank/DDBJ databases">
        <authorList>
            <person name="Varghese N."/>
            <person name="Submissions S."/>
        </authorList>
    </citation>
    <scope>NUCLEOTIDE SEQUENCE [LARGE SCALE GENOMIC DNA]</scope>
    <source>
        <strain evidence="4">DSM 24724</strain>
    </source>
</reference>
<sequence length="1917" mass="210461">MKKTLLILFLLQFTLLMAQNGKDNFFPPTPEAGSLIKYVDVPVNYSTGVTNYSIPVHIIKLKNLTIPITLTYQSSGLKPSEVAGNTGLGWELNAGGKITQNVVQKNDLDTHSPANPVWNLPNDRDFKLPIPSSDLSWTISPYSRAQLDSIHGAGTDYTTFTNIAENNIDSQPDIFYYSTPNKSGKFFFGNNFEVKQIPFGKEKIIYNSSNYTFEITDTDGVRYIYNIVTENLNSAESVCLKFPKLNGMSNSNSYTFYLAQIITPNNEIVDFIYDTVKYNLINDKDYTRYYHWFFGGGEKITSYYSEITTKVLTKIKVNQDYEIEFLYNKYRKDIKGKVQTTAPKTLDNIKIKYKNEIETYQFDYGYFGIPESQYNPNSFEGAEIYQDNGYTLKLKSFQKTGENPYVFSYYNEEVVGRYNPCLDHWGYYSNSCERYTMNTLFSDLGGTKEPNLEKTKTNVLKNIVLPTKGEVEFNYELNTCFGCSIPYTEYEWKSYEAHANGDDKFTGDEITIIKDFIVPEKSITIPYISFDLYSPGEATTSNYAIAEIYDEQWHLMNFQFIGTTGYNYKPLEGDGLLKGQKYYLVLKCYDTFENQNKFASIHFLYSKKNEAEVAKVGGLRIRDIKTKDTGNVITHRSFDYREDGKSSGILYEKPFYFDEYGYFSEINDPDANTMGNGLITYAVQYSRIPSDLFGFNGYHIFYTKVTENNTDTQDVSNIIKVEKYFTFSDDIRFGEISQFSKISYNWKRGLLSQINEFNKTDMVRKTVMSYKFLDTPPGDKSSISDPGFPLMNATFPNEFHKRGLDVSIYRKNASFYNLYNYTGSKTISAWYYMDKKTTEENLDGKILKTEEDYKYDNPTHAQLTSQTVKNSKGEVIETKYAYPDDLLGEPFMADLSAANRVSTPIITEQYKGGTLLSKNKTVFAKDGSTGNLLLPKEIYSAKFPNDFPDISNVGKLEKKITYNLYDDKGNVIQYTPESGVPVSIIWGYNKTLPIAKIENVTYDQVVNYVNDLQVLSDADDDNCLSANCKEQLLRNALNSLRNTFSNAFVSTYTYNPLVGVTSITDPKAIPSYYEYDTVGRLKFIKDQDLNVLQKYCYNYKGQQTDCGNNNSTSVFIYKSAAKSGVFTRNNCAAGGTPQSVTYTVPAGRYSSDVSQAAADAQAQNDVNTNGEAYANNDSNAKCIFSSAAKSGVFTRNNCAAGGTPQSVTYSVPAGRYSSDASQAAADAQAQNDVNVNGQVYANNDSNAKCIFSSAAKSGVFTRNNCATGGTPQSATYTVPAGRYSSDVSQAAADAQAQNDVNVNGQVYANNDSNAKCIFSSAAKSGVFTRNNCATGGTPQSVTYSVPAGHYSSDVSQASADAQAQNDVNANGQTYANNDSNAKCIFSSVAKSGVFTRNNCAAGGTPQSVTYTVPAGRYSSDVSQAAADAQAQNDVNVNGQVYANNDGNAKCIFSSVVKSGVFTRNNCAAGGTPQSATYTVPAGRYSSDVSQAAADAQAQNDVNANGQAYANNDNNAKCIFSSAAKSGVFTRNNCAAGGTPQSVTYGVPAGRYSSDVSQAAADAQAQNDVNANGQAFANDNNNAKCIFWNTAQSRLISRNNCAAGGTPSSVWYTVAAGTYNSNVSQAAADAQALQQIDNNGQAYANANAICTFYSIALSSEITKDNCASGGVGSGVIYSQAAGIEISNVSQEDANSKGYIRWFTDGQAYINANGFCTFSSAALGGYFPKTNCGQGGESPSIYYGQAAGTITSRISQADADGLAATKFYADGQANANASQGCIYKNTVQSRLITRNNCAPGATPDSVWYTVAAGVHTSYISQADANAYAQLQIDTYGQAYANSNGLCRFYNKQINPIYYKTDCPAGTTNPYVYYYVEAGKYESTISQADADNKALIEANTYGPAYANEVGRCLNSGETEE</sequence>
<dbReference type="STRING" id="946677.SAMN05444484_11451"/>
<organism evidence="3 4">
    <name type="scientific">Flavobacterium chilense</name>
    <dbReference type="NCBI Taxonomy" id="946677"/>
    <lineage>
        <taxon>Bacteria</taxon>
        <taxon>Pseudomonadati</taxon>
        <taxon>Bacteroidota</taxon>
        <taxon>Flavobacteriia</taxon>
        <taxon>Flavobacteriales</taxon>
        <taxon>Flavobacteriaceae</taxon>
        <taxon>Flavobacterium</taxon>
    </lineage>
</organism>
<feature type="domain" description="DUF5977" evidence="2">
    <location>
        <begin position="1184"/>
        <end position="1249"/>
    </location>
</feature>
<feature type="domain" description="DUF5977" evidence="2">
    <location>
        <begin position="1716"/>
        <end position="1779"/>
    </location>
</feature>
<evidence type="ECO:0000313" key="3">
    <source>
        <dbReference type="EMBL" id="SHM94590.1"/>
    </source>
</evidence>
<evidence type="ECO:0000259" key="2">
    <source>
        <dbReference type="Pfam" id="PF19404"/>
    </source>
</evidence>
<feature type="domain" description="DUF5977" evidence="2">
    <location>
        <begin position="1251"/>
        <end position="1316"/>
    </location>
</feature>
<feature type="domain" description="DUF5977" evidence="2">
    <location>
        <begin position="1781"/>
        <end position="1844"/>
    </location>
</feature>
<evidence type="ECO:0000256" key="1">
    <source>
        <dbReference type="SAM" id="SignalP"/>
    </source>
</evidence>
<keyword evidence="1" id="KW-0732">Signal</keyword>
<dbReference type="RefSeq" id="WP_073075579.1">
    <property type="nucleotide sequence ID" value="NZ_FRBT01000014.1"/>
</dbReference>
<feature type="domain" description="DUF5977" evidence="2">
    <location>
        <begin position="1651"/>
        <end position="1715"/>
    </location>
</feature>
<gene>
    <name evidence="3" type="ORF">SAMN05444484_11451</name>
</gene>
<keyword evidence="4" id="KW-1185">Reference proteome</keyword>
<dbReference type="InterPro" id="IPR046020">
    <property type="entry name" value="DUF5977"/>
</dbReference>
<dbReference type="Proteomes" id="UP000184028">
    <property type="component" value="Unassembled WGS sequence"/>
</dbReference>
<feature type="domain" description="DUF5977" evidence="2">
    <location>
        <begin position="1586"/>
        <end position="1650"/>
    </location>
</feature>
<feature type="domain" description="DUF5977" evidence="2">
    <location>
        <begin position="1452"/>
        <end position="1518"/>
    </location>
</feature>
<protein>
    <recommendedName>
        <fullName evidence="2">DUF5977 domain-containing protein</fullName>
    </recommendedName>
</protein>
<feature type="chain" id="PRO_5012568197" description="DUF5977 domain-containing protein" evidence="1">
    <location>
        <begin position="19"/>
        <end position="1917"/>
    </location>
</feature>
<feature type="domain" description="DUF5977" evidence="2">
    <location>
        <begin position="1846"/>
        <end position="1909"/>
    </location>
</feature>
<name>A0A1M7MU82_9FLAO</name>
<feature type="domain" description="DUF5977" evidence="2">
    <location>
        <begin position="1519"/>
        <end position="1584"/>
    </location>
</feature>
<dbReference type="EMBL" id="FRBT01000014">
    <property type="protein sequence ID" value="SHM94590.1"/>
    <property type="molecule type" value="Genomic_DNA"/>
</dbReference>
<feature type="domain" description="DUF5977" evidence="2">
    <location>
        <begin position="1117"/>
        <end position="1182"/>
    </location>
</feature>
<proteinExistence type="predicted"/>
<feature type="domain" description="DUF5977" evidence="2">
    <location>
        <begin position="1318"/>
        <end position="1383"/>
    </location>
</feature>
<evidence type="ECO:0000313" key="4">
    <source>
        <dbReference type="Proteomes" id="UP000184028"/>
    </source>
</evidence>
<dbReference type="Pfam" id="PF19404">
    <property type="entry name" value="DUF5977"/>
    <property type="match status" value="12"/>
</dbReference>